<feature type="compositionally biased region" description="Acidic residues" evidence="3">
    <location>
        <begin position="232"/>
        <end position="251"/>
    </location>
</feature>
<dbReference type="InterPro" id="IPR009071">
    <property type="entry name" value="HMG_box_dom"/>
</dbReference>
<organism evidence="5 6">
    <name type="scientific">Oleoguttula mirabilis</name>
    <dbReference type="NCBI Taxonomy" id="1507867"/>
    <lineage>
        <taxon>Eukaryota</taxon>
        <taxon>Fungi</taxon>
        <taxon>Dikarya</taxon>
        <taxon>Ascomycota</taxon>
        <taxon>Pezizomycotina</taxon>
        <taxon>Dothideomycetes</taxon>
        <taxon>Dothideomycetidae</taxon>
        <taxon>Mycosphaerellales</taxon>
        <taxon>Teratosphaeriaceae</taxon>
        <taxon>Oleoguttula</taxon>
    </lineage>
</organism>
<name>A0AAV9JD75_9PEZI</name>
<feature type="DNA-binding region" description="HMG box" evidence="2">
    <location>
        <begin position="143"/>
        <end position="217"/>
    </location>
</feature>
<evidence type="ECO:0000259" key="4">
    <source>
        <dbReference type="PROSITE" id="PS50118"/>
    </source>
</evidence>
<dbReference type="Pfam" id="PF00505">
    <property type="entry name" value="HMG_box"/>
    <property type="match status" value="1"/>
</dbReference>
<feature type="region of interest" description="Disordered" evidence="3">
    <location>
        <begin position="116"/>
        <end position="145"/>
    </location>
</feature>
<evidence type="ECO:0000256" key="3">
    <source>
        <dbReference type="SAM" id="MobiDB-lite"/>
    </source>
</evidence>
<dbReference type="PROSITE" id="PS50118">
    <property type="entry name" value="HMG_BOX_2"/>
    <property type="match status" value="1"/>
</dbReference>
<keyword evidence="2" id="KW-0539">Nucleus</keyword>
<dbReference type="SMART" id="SM00398">
    <property type="entry name" value="HMG"/>
    <property type="match status" value="1"/>
</dbReference>
<evidence type="ECO:0000256" key="2">
    <source>
        <dbReference type="PROSITE-ProRule" id="PRU00267"/>
    </source>
</evidence>
<dbReference type="Gene3D" id="1.10.30.10">
    <property type="entry name" value="High mobility group box domain"/>
    <property type="match status" value="1"/>
</dbReference>
<proteinExistence type="predicted"/>
<protein>
    <recommendedName>
        <fullName evidence="4">HMG box domain-containing protein</fullName>
    </recommendedName>
</protein>
<feature type="compositionally biased region" description="Basic residues" evidence="3">
    <location>
        <begin position="368"/>
        <end position="377"/>
    </location>
</feature>
<dbReference type="Proteomes" id="UP001324427">
    <property type="component" value="Unassembled WGS sequence"/>
</dbReference>
<sequence>MMENLIIEVSSYDVPSYMRTDGGNALLEGTAQYASMPQSEKKMVAVDISEFVRTRDALSSAYMSLSSSIDRAVKAYIDHTNVVLAGDGSLNISYLTQPFDQLANTAQQALHGAAQIQNGTAAEDGKPEKRKKRAYKQRDPNAPKRPLTAYFRYLQEQRGPLGVQMKAELGGTPMKPGDLSKEATERWNKLSKDEQQPYRDAYQRALKDYEKEVVRYKAEGGKVEEAPTPAAEEPEEIDVDAEHEEHDDENDAVGAGAKDDDETDDDDDDADEASDEDEAAPPPPPPAFKASSLETGKKTPKSAMKKSKLDSNIDPALAAPSSSPERKRKAAAPASSDAAEGETGKRKRGRKAAEAAPVAQMTAEEPAKKKKKKKADA</sequence>
<dbReference type="EMBL" id="JAVFHQ010000038">
    <property type="protein sequence ID" value="KAK4542758.1"/>
    <property type="molecule type" value="Genomic_DNA"/>
</dbReference>
<reference evidence="5 6" key="1">
    <citation type="submission" date="2021-11" db="EMBL/GenBank/DDBJ databases">
        <title>Black yeast isolated from Biological Soil Crust.</title>
        <authorList>
            <person name="Kurbessoian T."/>
        </authorList>
    </citation>
    <scope>NUCLEOTIDE SEQUENCE [LARGE SCALE GENOMIC DNA]</scope>
    <source>
        <strain evidence="5 6">CCFEE 5522</strain>
    </source>
</reference>
<evidence type="ECO:0000313" key="5">
    <source>
        <dbReference type="EMBL" id="KAK4542758.1"/>
    </source>
</evidence>
<evidence type="ECO:0000313" key="6">
    <source>
        <dbReference type="Proteomes" id="UP001324427"/>
    </source>
</evidence>
<dbReference type="SUPFAM" id="SSF47095">
    <property type="entry name" value="HMG-box"/>
    <property type="match status" value="1"/>
</dbReference>
<feature type="region of interest" description="Disordered" evidence="3">
    <location>
        <begin position="219"/>
        <end position="377"/>
    </location>
</feature>
<dbReference type="PANTHER" id="PTHR48112:SF5">
    <property type="entry name" value="BOX PROTEIN, PUTATIVE (AFU_ORTHOLOGUE AFUA_1G04550)-RELATED"/>
    <property type="match status" value="1"/>
</dbReference>
<dbReference type="GO" id="GO:0005634">
    <property type="term" value="C:nucleus"/>
    <property type="evidence" value="ECO:0007669"/>
    <property type="project" value="UniProtKB-UniRule"/>
</dbReference>
<dbReference type="PANTHER" id="PTHR48112">
    <property type="entry name" value="HIGH MOBILITY GROUP PROTEIN DSP1"/>
    <property type="match status" value="1"/>
</dbReference>
<gene>
    <name evidence="5" type="ORF">LTR36_006134</name>
</gene>
<accession>A0AAV9JD75</accession>
<dbReference type="AlphaFoldDB" id="A0AAV9JD75"/>
<feature type="domain" description="HMG box" evidence="4">
    <location>
        <begin position="143"/>
        <end position="217"/>
    </location>
</feature>
<dbReference type="GO" id="GO:0003677">
    <property type="term" value="F:DNA binding"/>
    <property type="evidence" value="ECO:0007669"/>
    <property type="project" value="UniProtKB-UniRule"/>
</dbReference>
<feature type="compositionally biased region" description="Acidic residues" evidence="3">
    <location>
        <begin position="259"/>
        <end position="279"/>
    </location>
</feature>
<feature type="compositionally biased region" description="Basic and acidic residues" evidence="3">
    <location>
        <begin position="178"/>
        <end position="199"/>
    </location>
</feature>
<keyword evidence="6" id="KW-1185">Reference proteome</keyword>
<dbReference type="InterPro" id="IPR036910">
    <property type="entry name" value="HMG_box_dom_sf"/>
</dbReference>
<comment type="caution">
    <text evidence="5">The sequence shown here is derived from an EMBL/GenBank/DDBJ whole genome shotgun (WGS) entry which is preliminary data.</text>
</comment>
<feature type="region of interest" description="Disordered" evidence="3">
    <location>
        <begin position="169"/>
        <end position="199"/>
    </location>
</feature>
<keyword evidence="1 2" id="KW-0238">DNA-binding</keyword>
<evidence type="ECO:0000256" key="1">
    <source>
        <dbReference type="ARBA" id="ARBA00023125"/>
    </source>
</evidence>
<dbReference type="InterPro" id="IPR050342">
    <property type="entry name" value="HMGB"/>
</dbReference>